<name>A0ACC1RI35_9HYPO</name>
<gene>
    <name evidence="1" type="ORF">NM208_g13919</name>
</gene>
<reference evidence="1" key="1">
    <citation type="submission" date="2022-08" db="EMBL/GenBank/DDBJ databases">
        <title>Genome Sequence of Fusarium decemcellulare.</title>
        <authorList>
            <person name="Buettner E."/>
        </authorList>
    </citation>
    <scope>NUCLEOTIDE SEQUENCE</scope>
    <source>
        <strain evidence="1">Babe19</strain>
    </source>
</reference>
<dbReference type="EMBL" id="JANRMS010003023">
    <property type="protein sequence ID" value="KAJ3519961.1"/>
    <property type="molecule type" value="Genomic_DNA"/>
</dbReference>
<sequence>MPAQSAESQVSQQPSMEPFVYSAEYPFAICKRCRVGLVASEIMNHLKNKHGHFDRQERQRIKKAVAACKGVSEDQHGLRGWVLPPPTISPNPYIEPPRQDGLGCNDCAYVVREVRRMQEHCRTKHGWVNNRKRGRQRRQAQPRGQPVPWRIGVQCQQVCHWGHGRRWFEVGRAESDTQQQERARKQGEYQDAVGFFKHMYREDEAAFESEANARIQDHDDKHDAQTWLNRCGWPRHLEGMQRDQLRGLLQPIGDDEPVLQRMWEIFEGVLDSAYGVTVRCEPGTAELFELERKEAHVTTNKPFQGLMEADAWARYKAWWRTMMSIWKRCESQSDEGGSSDDGGDDSSEGSSSEGGISEDGISSGGDNHTGTNRASHPGHPTRPPYRMTIRQEELWKEFDRGVTAVVNGTDRARQYTQEQLHRSCLDVVIQFFDHPFKNGSHYENIIISALAVMGFDSEGGGWVPVVNYTPIYSAVVKVARYLVMYQSMLERQGQIRQLREHMTPREADEDAEGLFRIVRRKVVRHEDPVHDAGP</sequence>
<evidence type="ECO:0000313" key="2">
    <source>
        <dbReference type="Proteomes" id="UP001148629"/>
    </source>
</evidence>
<dbReference type="Proteomes" id="UP001148629">
    <property type="component" value="Unassembled WGS sequence"/>
</dbReference>
<comment type="caution">
    <text evidence="1">The sequence shown here is derived from an EMBL/GenBank/DDBJ whole genome shotgun (WGS) entry which is preliminary data.</text>
</comment>
<evidence type="ECO:0000313" key="1">
    <source>
        <dbReference type="EMBL" id="KAJ3519961.1"/>
    </source>
</evidence>
<protein>
    <submittedName>
        <fullName evidence="1">Uncharacterized protein</fullName>
    </submittedName>
</protein>
<keyword evidence="2" id="KW-1185">Reference proteome</keyword>
<accession>A0ACC1RI35</accession>
<organism evidence="1 2">
    <name type="scientific">Fusarium decemcellulare</name>
    <dbReference type="NCBI Taxonomy" id="57161"/>
    <lineage>
        <taxon>Eukaryota</taxon>
        <taxon>Fungi</taxon>
        <taxon>Dikarya</taxon>
        <taxon>Ascomycota</taxon>
        <taxon>Pezizomycotina</taxon>
        <taxon>Sordariomycetes</taxon>
        <taxon>Hypocreomycetidae</taxon>
        <taxon>Hypocreales</taxon>
        <taxon>Nectriaceae</taxon>
        <taxon>Fusarium</taxon>
        <taxon>Fusarium decemcellulare species complex</taxon>
    </lineage>
</organism>
<proteinExistence type="predicted"/>